<organism evidence="1 2">
    <name type="scientific">Violaceomyces palustris</name>
    <dbReference type="NCBI Taxonomy" id="1673888"/>
    <lineage>
        <taxon>Eukaryota</taxon>
        <taxon>Fungi</taxon>
        <taxon>Dikarya</taxon>
        <taxon>Basidiomycota</taxon>
        <taxon>Ustilaginomycotina</taxon>
        <taxon>Ustilaginomycetes</taxon>
        <taxon>Violaceomycetales</taxon>
        <taxon>Violaceomycetaceae</taxon>
        <taxon>Violaceomyces</taxon>
    </lineage>
</organism>
<gene>
    <name evidence="1" type="ORF">IE53DRAFT_238947</name>
</gene>
<proteinExistence type="predicted"/>
<sequence length="190" mass="21878">MGDPETLDVEYFSFSFLHWRGDDLFVKGEIDYGAYSAWKWSESWWLEGGRWVSVMMEHSEIVIIFDDVLPSRWWAKGPLQIGKSVVCLGRRERERERERERDPHGSTSTPFPSPNHQPPKTRLREPLSGYLPKAHTISQRKAQSVSPSVCFDSFLSLSPSLVFPPSSFNPFCPLHFAIADKPPQPNERND</sequence>
<dbReference type="EMBL" id="KZ819689">
    <property type="protein sequence ID" value="PWN54272.1"/>
    <property type="molecule type" value="Genomic_DNA"/>
</dbReference>
<evidence type="ECO:0000313" key="1">
    <source>
        <dbReference type="EMBL" id="PWN54272.1"/>
    </source>
</evidence>
<accession>A0ACD0P8A0</accession>
<reference evidence="1 2" key="1">
    <citation type="journal article" date="2018" name="Mol. Biol. Evol.">
        <title>Broad Genomic Sampling Reveals a Smut Pathogenic Ancestry of the Fungal Clade Ustilaginomycotina.</title>
        <authorList>
            <person name="Kijpornyongpan T."/>
            <person name="Mondo S.J."/>
            <person name="Barry K."/>
            <person name="Sandor L."/>
            <person name="Lee J."/>
            <person name="Lipzen A."/>
            <person name="Pangilinan J."/>
            <person name="LaButti K."/>
            <person name="Hainaut M."/>
            <person name="Henrissat B."/>
            <person name="Grigoriev I.V."/>
            <person name="Spatafora J.W."/>
            <person name="Aime M.C."/>
        </authorList>
    </citation>
    <scope>NUCLEOTIDE SEQUENCE [LARGE SCALE GENOMIC DNA]</scope>
    <source>
        <strain evidence="1 2">SA 807</strain>
    </source>
</reference>
<keyword evidence="2" id="KW-1185">Reference proteome</keyword>
<protein>
    <submittedName>
        <fullName evidence="1">Uncharacterized protein</fullName>
    </submittedName>
</protein>
<name>A0ACD0P8A0_9BASI</name>
<evidence type="ECO:0000313" key="2">
    <source>
        <dbReference type="Proteomes" id="UP000245626"/>
    </source>
</evidence>
<dbReference type="Proteomes" id="UP000245626">
    <property type="component" value="Unassembled WGS sequence"/>
</dbReference>